<protein>
    <recommendedName>
        <fullName evidence="3">Ribosome-associated translation inhibitor RaiA</fullName>
    </recommendedName>
</protein>
<gene>
    <name evidence="1" type="ORF">GCM10011361_07830</name>
</gene>
<dbReference type="EMBL" id="BMFH01000001">
    <property type="protein sequence ID" value="GGD43300.1"/>
    <property type="molecule type" value="Genomic_DNA"/>
</dbReference>
<dbReference type="SUPFAM" id="SSF69754">
    <property type="entry name" value="Ribosome binding protein Y (YfiA homologue)"/>
    <property type="match status" value="1"/>
</dbReference>
<dbReference type="Pfam" id="PF02482">
    <property type="entry name" value="Ribosomal_S30AE"/>
    <property type="match status" value="1"/>
</dbReference>
<dbReference type="Proteomes" id="UP000625780">
    <property type="component" value="Unassembled WGS sequence"/>
</dbReference>
<dbReference type="InterPro" id="IPR003489">
    <property type="entry name" value="RHF/RaiA"/>
</dbReference>
<dbReference type="InterPro" id="IPR036567">
    <property type="entry name" value="RHF-like"/>
</dbReference>
<name>A0ABQ1QSY8_9FLAO</name>
<evidence type="ECO:0008006" key="3">
    <source>
        <dbReference type="Google" id="ProtNLM"/>
    </source>
</evidence>
<evidence type="ECO:0000313" key="1">
    <source>
        <dbReference type="EMBL" id="GGD43300.1"/>
    </source>
</evidence>
<accession>A0ABQ1QSY8</accession>
<keyword evidence="2" id="KW-1185">Reference proteome</keyword>
<dbReference type="Gene3D" id="3.30.160.100">
    <property type="entry name" value="Ribosome hibernation promotion factor-like"/>
    <property type="match status" value="1"/>
</dbReference>
<dbReference type="RefSeq" id="WP_188369390.1">
    <property type="nucleotide sequence ID" value="NZ_BMFH01000001.1"/>
</dbReference>
<evidence type="ECO:0000313" key="2">
    <source>
        <dbReference type="Proteomes" id="UP000625780"/>
    </source>
</evidence>
<organism evidence="1 2">
    <name type="scientific">Muriicola marianensis</name>
    <dbReference type="NCBI Taxonomy" id="1324801"/>
    <lineage>
        <taxon>Bacteria</taxon>
        <taxon>Pseudomonadati</taxon>
        <taxon>Bacteroidota</taxon>
        <taxon>Flavobacteriia</taxon>
        <taxon>Flavobacteriales</taxon>
        <taxon>Flavobacteriaceae</taxon>
        <taxon>Muriicola</taxon>
    </lineage>
</organism>
<reference evidence="2" key="1">
    <citation type="journal article" date="2019" name="Int. J. Syst. Evol. Microbiol.">
        <title>The Global Catalogue of Microorganisms (GCM) 10K type strain sequencing project: providing services to taxonomists for standard genome sequencing and annotation.</title>
        <authorList>
            <consortium name="The Broad Institute Genomics Platform"/>
            <consortium name="The Broad Institute Genome Sequencing Center for Infectious Disease"/>
            <person name="Wu L."/>
            <person name="Ma J."/>
        </authorList>
    </citation>
    <scope>NUCLEOTIDE SEQUENCE [LARGE SCALE GENOMIC DNA]</scope>
    <source>
        <strain evidence="2">CGMCC 1.12606</strain>
    </source>
</reference>
<proteinExistence type="predicted"/>
<comment type="caution">
    <text evidence="1">The sequence shown here is derived from an EMBL/GenBank/DDBJ whole genome shotgun (WGS) entry which is preliminary data.</text>
</comment>
<sequence>MTINIQYVHMPTSEAMNELLTQKLQKLSAKYDWILSTDVYFKLANDSSGKNKVCEMKMEVPGPRIFAGSTEDNFEKAAAATLKEMERQLKKRKAVYSKR</sequence>